<sequence>IKVLNKRKAIAPHSAKNKLQRKRSNPLWIDSLISFEYTATT</sequence>
<proteinExistence type="predicted"/>
<dbReference type="EMBL" id="SNRY01009679">
    <property type="protein sequence ID" value="KAA6306744.1"/>
    <property type="molecule type" value="Genomic_DNA"/>
</dbReference>
<organism evidence="1">
    <name type="scientific">termite gut metagenome</name>
    <dbReference type="NCBI Taxonomy" id="433724"/>
    <lineage>
        <taxon>unclassified sequences</taxon>
        <taxon>metagenomes</taxon>
        <taxon>organismal metagenomes</taxon>
    </lineage>
</organism>
<dbReference type="AlphaFoldDB" id="A0A5J4PDP0"/>
<name>A0A5J4PDP0_9ZZZZ</name>
<protein>
    <submittedName>
        <fullName evidence="1">Uncharacterized protein</fullName>
    </submittedName>
</protein>
<comment type="caution">
    <text evidence="1">The sequence shown here is derived from an EMBL/GenBank/DDBJ whole genome shotgun (WGS) entry which is preliminary data.</text>
</comment>
<reference evidence="1" key="1">
    <citation type="submission" date="2019-03" db="EMBL/GenBank/DDBJ databases">
        <title>Single cell metagenomics reveals metabolic interactions within the superorganism composed of flagellate Streblomastix strix and complex community of Bacteroidetes bacteria on its surface.</title>
        <authorList>
            <person name="Treitli S.C."/>
            <person name="Kolisko M."/>
            <person name="Husnik F."/>
            <person name="Keeling P."/>
            <person name="Hampl V."/>
        </authorList>
    </citation>
    <scope>NUCLEOTIDE SEQUENCE</scope>
    <source>
        <strain evidence="1">STM</strain>
    </source>
</reference>
<gene>
    <name evidence="1" type="ORF">EZS27_041593</name>
</gene>
<accession>A0A5J4PDP0</accession>
<feature type="non-terminal residue" evidence="1">
    <location>
        <position position="1"/>
    </location>
</feature>
<evidence type="ECO:0000313" key="1">
    <source>
        <dbReference type="EMBL" id="KAA6306744.1"/>
    </source>
</evidence>